<dbReference type="PROSITE" id="PS01129">
    <property type="entry name" value="PSI_RLU"/>
    <property type="match status" value="1"/>
</dbReference>
<dbReference type="InterPro" id="IPR020103">
    <property type="entry name" value="PsdUridine_synth_cat_dom_sf"/>
</dbReference>
<comment type="caution">
    <text evidence="4">The sequence shown here is derived from an EMBL/GenBank/DDBJ whole genome shotgun (WGS) entry which is preliminary data.</text>
</comment>
<dbReference type="GO" id="GO:0009982">
    <property type="term" value="F:pseudouridine synthase activity"/>
    <property type="evidence" value="ECO:0007669"/>
    <property type="project" value="UniProtKB-ARBA"/>
</dbReference>
<keyword evidence="5" id="KW-1185">Reference proteome</keyword>
<evidence type="ECO:0000259" key="3">
    <source>
        <dbReference type="Pfam" id="PF00849"/>
    </source>
</evidence>
<evidence type="ECO:0000313" key="4">
    <source>
        <dbReference type="EMBL" id="KAL3809888.1"/>
    </source>
</evidence>
<dbReference type="CDD" id="cd02869">
    <property type="entry name" value="PseudoU_synth_RluA_like"/>
    <property type="match status" value="1"/>
</dbReference>
<accession>A0ABD3RAM3</accession>
<dbReference type="Proteomes" id="UP001530377">
    <property type="component" value="Unassembled WGS sequence"/>
</dbReference>
<sequence>MSLPNVPSHLTIRVLYSDDDIIVIDKPCDLRSVPGHANPPPPEKDPHRSDNDCEPTSHRRTAQEAWVKAIQLMSVEDDEGTNANATSVDDASVREVIRNLGTTADPSCVPRKLDTFVKYCLRNSKRLLPSLADLRDGVECEPRQKKQKKDTAVSSKVREIALLAHAGIQHNQLRLMNLPKPTEDWESAIGQLRMLGFGDHSNCVSTVSKDSVKTETNHHECTIVESKLYVVHRLDCQTSGIMVVARNHNAASYLCRAWRERELVQKTYLAHVKRWPPYHQHRMREGTIDVALAPSRVERIKWAVVPIAEGGKECKTYWRVNQDFDKEGIILELHPITGRTHQLRLHCAEVGSGIVGDSLYGDSPVAWSAYDKQGIGGKSSLGDGAPKTLRLHAHKLTFPRPKTGRIITFESPVDFSIASA</sequence>
<dbReference type="PANTHER" id="PTHR21600">
    <property type="entry name" value="MITOCHONDRIAL RNA PSEUDOURIDINE SYNTHASE"/>
    <property type="match status" value="1"/>
</dbReference>
<dbReference type="InterPro" id="IPR006145">
    <property type="entry name" value="PsdUridine_synth_RsuA/RluA"/>
</dbReference>
<gene>
    <name evidence="4" type="ORF">ACHAXA_010497</name>
</gene>
<dbReference type="AlphaFoldDB" id="A0ABD3RAM3"/>
<reference evidence="4 5" key="1">
    <citation type="submission" date="2024-10" db="EMBL/GenBank/DDBJ databases">
        <title>Updated reference genomes for cyclostephanoid diatoms.</title>
        <authorList>
            <person name="Roberts W.R."/>
            <person name="Alverson A.J."/>
        </authorList>
    </citation>
    <scope>NUCLEOTIDE SEQUENCE [LARGE SCALE GENOMIC DNA]</scope>
    <source>
        <strain evidence="4 5">AJA228-03</strain>
    </source>
</reference>
<name>A0ABD3RAM3_9STRA</name>
<evidence type="ECO:0000256" key="1">
    <source>
        <dbReference type="ARBA" id="ARBA00010876"/>
    </source>
</evidence>
<feature type="region of interest" description="Disordered" evidence="2">
    <location>
        <begin position="29"/>
        <end position="60"/>
    </location>
</feature>
<dbReference type="InterPro" id="IPR050188">
    <property type="entry name" value="RluA_PseudoU_synthase"/>
</dbReference>
<organism evidence="4 5">
    <name type="scientific">Cyclostephanos tholiformis</name>
    <dbReference type="NCBI Taxonomy" id="382380"/>
    <lineage>
        <taxon>Eukaryota</taxon>
        <taxon>Sar</taxon>
        <taxon>Stramenopiles</taxon>
        <taxon>Ochrophyta</taxon>
        <taxon>Bacillariophyta</taxon>
        <taxon>Coscinodiscophyceae</taxon>
        <taxon>Thalassiosirophycidae</taxon>
        <taxon>Stephanodiscales</taxon>
        <taxon>Stephanodiscaceae</taxon>
        <taxon>Cyclostephanos</taxon>
    </lineage>
</organism>
<feature type="compositionally biased region" description="Basic and acidic residues" evidence="2">
    <location>
        <begin position="42"/>
        <end position="57"/>
    </location>
</feature>
<dbReference type="SUPFAM" id="SSF55120">
    <property type="entry name" value="Pseudouridine synthase"/>
    <property type="match status" value="1"/>
</dbReference>
<proteinExistence type="inferred from homology"/>
<dbReference type="InterPro" id="IPR006224">
    <property type="entry name" value="PsdUridine_synth_RluA-like_CS"/>
</dbReference>
<evidence type="ECO:0000256" key="2">
    <source>
        <dbReference type="SAM" id="MobiDB-lite"/>
    </source>
</evidence>
<dbReference type="Gene3D" id="3.30.2350.10">
    <property type="entry name" value="Pseudouridine synthase"/>
    <property type="match status" value="1"/>
</dbReference>
<dbReference type="PANTHER" id="PTHR21600:SF87">
    <property type="entry name" value="RNA PSEUDOURIDYLATE SYNTHASE DOMAIN-CONTAINING PROTEIN 1"/>
    <property type="match status" value="1"/>
</dbReference>
<dbReference type="Pfam" id="PF00849">
    <property type="entry name" value="PseudoU_synth_2"/>
    <property type="match status" value="1"/>
</dbReference>
<feature type="domain" description="Pseudouridine synthase RsuA/RluA-like" evidence="3">
    <location>
        <begin position="225"/>
        <end position="348"/>
    </location>
</feature>
<evidence type="ECO:0000313" key="5">
    <source>
        <dbReference type="Proteomes" id="UP001530377"/>
    </source>
</evidence>
<comment type="similarity">
    <text evidence="1">Belongs to the pseudouridine synthase RluA family.</text>
</comment>
<dbReference type="EMBL" id="JALLPB020000367">
    <property type="protein sequence ID" value="KAL3809888.1"/>
    <property type="molecule type" value="Genomic_DNA"/>
</dbReference>
<protein>
    <recommendedName>
        <fullName evidence="3">Pseudouridine synthase RsuA/RluA-like domain-containing protein</fullName>
    </recommendedName>
</protein>